<keyword evidence="2" id="KW-1185">Reference proteome</keyword>
<proteinExistence type="predicted"/>
<comment type="caution">
    <text evidence="1">The sequence shown here is derived from an EMBL/GenBank/DDBJ whole genome shotgun (WGS) entry which is preliminary data.</text>
</comment>
<dbReference type="Proteomes" id="UP000321304">
    <property type="component" value="Unassembled WGS sequence"/>
</dbReference>
<protein>
    <submittedName>
        <fullName evidence="1">Uncharacterized protein</fullName>
    </submittedName>
</protein>
<evidence type="ECO:0000313" key="2">
    <source>
        <dbReference type="Proteomes" id="UP000321304"/>
    </source>
</evidence>
<dbReference type="EMBL" id="VITY01000016">
    <property type="protein sequence ID" value="TWB89425.1"/>
    <property type="molecule type" value="Genomic_DNA"/>
</dbReference>
<gene>
    <name evidence="1" type="ORF">FBZ93_116142</name>
</gene>
<name>A0A560L1Z2_9BRAD</name>
<accession>A0A560L1Z2</accession>
<reference evidence="1 2" key="1">
    <citation type="submission" date="2019-06" db="EMBL/GenBank/DDBJ databases">
        <title>Genomic Encyclopedia of Type Strains, Phase IV (KMG-V): Genome sequencing to study the core and pangenomes of soil and plant-associated prokaryotes.</title>
        <authorList>
            <person name="Whitman W."/>
        </authorList>
    </citation>
    <scope>NUCLEOTIDE SEQUENCE [LARGE SCALE GENOMIC DNA]</scope>
    <source>
        <strain evidence="1 2">BR 10355</strain>
    </source>
</reference>
<sequence>MTLPLLLTASAAIISWITLALAPFAIAFDVIEVRD</sequence>
<evidence type="ECO:0000313" key="1">
    <source>
        <dbReference type="EMBL" id="TWB89425.1"/>
    </source>
</evidence>
<organism evidence="1 2">
    <name type="scientific">Bradyrhizobium macuxiense</name>
    <dbReference type="NCBI Taxonomy" id="1755647"/>
    <lineage>
        <taxon>Bacteria</taxon>
        <taxon>Pseudomonadati</taxon>
        <taxon>Pseudomonadota</taxon>
        <taxon>Alphaproteobacteria</taxon>
        <taxon>Hyphomicrobiales</taxon>
        <taxon>Nitrobacteraceae</taxon>
        <taxon>Bradyrhizobium</taxon>
    </lineage>
</organism>
<dbReference type="AlphaFoldDB" id="A0A560L1Z2"/>